<dbReference type="FunFam" id="3.20.20.100:FF:000004">
    <property type="entry name" value="Oxidoreductase, aldo/keto reductase"/>
    <property type="match status" value="1"/>
</dbReference>
<dbReference type="PANTHER" id="PTHR43364:SF6">
    <property type="entry name" value="OXIDOREDUCTASE-RELATED"/>
    <property type="match status" value="1"/>
</dbReference>
<dbReference type="InterPro" id="IPR050523">
    <property type="entry name" value="AKR_Detox_Biosynth"/>
</dbReference>
<name>A0A3R9UNI0_9BACT</name>
<dbReference type="EMBL" id="RWIS01000002">
    <property type="protein sequence ID" value="RSK36208.1"/>
    <property type="molecule type" value="Genomic_DNA"/>
</dbReference>
<proteinExistence type="predicted"/>
<dbReference type="InterPro" id="IPR036812">
    <property type="entry name" value="NAD(P)_OxRdtase_dom_sf"/>
</dbReference>
<protein>
    <submittedName>
        <fullName evidence="3">Aldo/keto reductase</fullName>
    </submittedName>
</protein>
<accession>A0A3R9UNI0</accession>
<gene>
    <name evidence="3" type="ORF">EI290_04810</name>
</gene>
<dbReference type="PRINTS" id="PR00069">
    <property type="entry name" value="ALDKETRDTASE"/>
</dbReference>
<dbReference type="Pfam" id="PF00248">
    <property type="entry name" value="Aldo_ket_red"/>
    <property type="match status" value="1"/>
</dbReference>
<keyword evidence="1" id="KW-0560">Oxidoreductase</keyword>
<keyword evidence="4" id="KW-1185">Reference proteome</keyword>
<dbReference type="GO" id="GO:0016491">
    <property type="term" value="F:oxidoreductase activity"/>
    <property type="evidence" value="ECO:0007669"/>
    <property type="project" value="UniProtKB-KW"/>
</dbReference>
<sequence length="317" mass="34399">MQHRELGRSGLQLAPLVLGGNVFGWTADEAASFRVLDAFMAGGGNAIDTANVYSAWAPGHQGGESEVVLGKWLQQRGRRDDVLLFSKVGMQMGDGSKGLAKDYIRRSVEASLKRLRTDYLDLYQSHQDDETLPVTEPLEAYAELIREGKVRAIGASNFSAARLRQALEASAAHGLPRYESLQPEYNLYNRAGFEQELQPLCQKHGLGVIPYFGLASGFLTGKYRTEADLSKSIRGSSIGPKYLNDRGRRILAALDAVVARHPGSSPAQVALAWIMAQPGLTAPIASATTPGQVQELLRAMHLQLTQADVQQLNQASA</sequence>
<dbReference type="InterPro" id="IPR020471">
    <property type="entry name" value="AKR"/>
</dbReference>
<comment type="caution">
    <text evidence="3">The sequence shown here is derived from an EMBL/GenBank/DDBJ whole genome shotgun (WGS) entry which is preliminary data.</text>
</comment>
<dbReference type="Gene3D" id="3.20.20.100">
    <property type="entry name" value="NADP-dependent oxidoreductase domain"/>
    <property type="match status" value="1"/>
</dbReference>
<dbReference type="InterPro" id="IPR023210">
    <property type="entry name" value="NADP_OxRdtase_dom"/>
</dbReference>
<evidence type="ECO:0000313" key="4">
    <source>
        <dbReference type="Proteomes" id="UP000280066"/>
    </source>
</evidence>
<evidence type="ECO:0000313" key="3">
    <source>
        <dbReference type="EMBL" id="RSK36208.1"/>
    </source>
</evidence>
<dbReference type="OrthoDB" id="9773828at2"/>
<evidence type="ECO:0000256" key="1">
    <source>
        <dbReference type="ARBA" id="ARBA00023002"/>
    </source>
</evidence>
<dbReference type="RefSeq" id="WP_125427293.1">
    <property type="nucleotide sequence ID" value="NZ_RWIS01000002.1"/>
</dbReference>
<dbReference type="GO" id="GO:0005829">
    <property type="term" value="C:cytosol"/>
    <property type="evidence" value="ECO:0007669"/>
    <property type="project" value="TreeGrafter"/>
</dbReference>
<evidence type="ECO:0000259" key="2">
    <source>
        <dbReference type="Pfam" id="PF00248"/>
    </source>
</evidence>
<reference evidence="3 4" key="1">
    <citation type="submission" date="2018-12" db="EMBL/GenBank/DDBJ databases">
        <authorList>
            <person name="Feng G."/>
            <person name="Zhu H."/>
        </authorList>
    </citation>
    <scope>NUCLEOTIDE SEQUENCE [LARGE SCALE GENOMIC DNA]</scope>
    <source>
        <strain evidence="3 4">9PBR-2</strain>
    </source>
</reference>
<dbReference type="SUPFAM" id="SSF51430">
    <property type="entry name" value="NAD(P)-linked oxidoreductase"/>
    <property type="match status" value="1"/>
</dbReference>
<feature type="domain" description="NADP-dependent oxidoreductase" evidence="2">
    <location>
        <begin position="15"/>
        <end position="315"/>
    </location>
</feature>
<dbReference type="PANTHER" id="PTHR43364">
    <property type="entry name" value="NADH-SPECIFIC METHYLGLYOXAL REDUCTASE-RELATED"/>
    <property type="match status" value="1"/>
</dbReference>
<dbReference type="Proteomes" id="UP000280066">
    <property type="component" value="Unassembled WGS sequence"/>
</dbReference>
<dbReference type="CDD" id="cd19081">
    <property type="entry name" value="AKR_AKR9C1"/>
    <property type="match status" value="1"/>
</dbReference>
<dbReference type="AlphaFoldDB" id="A0A3R9UNI0"/>
<organism evidence="3 4">
    <name type="scientific">Hymenobacter metallilatus</name>
    <dbReference type="NCBI Taxonomy" id="2493666"/>
    <lineage>
        <taxon>Bacteria</taxon>
        <taxon>Pseudomonadati</taxon>
        <taxon>Bacteroidota</taxon>
        <taxon>Cytophagia</taxon>
        <taxon>Cytophagales</taxon>
        <taxon>Hymenobacteraceae</taxon>
        <taxon>Hymenobacter</taxon>
    </lineage>
</organism>